<gene>
    <name evidence="2" type="ORF">CCS01_11355</name>
</gene>
<evidence type="ECO:0000313" key="3">
    <source>
        <dbReference type="Proteomes" id="UP000239724"/>
    </source>
</evidence>
<accession>A0A2S6NI80</accession>
<protein>
    <submittedName>
        <fullName evidence="2">Uncharacterized protein</fullName>
    </submittedName>
</protein>
<dbReference type="AlphaFoldDB" id="A0A2S6NI80"/>
<feature type="transmembrane region" description="Helical" evidence="1">
    <location>
        <begin position="105"/>
        <end position="128"/>
    </location>
</feature>
<keyword evidence="1" id="KW-1133">Transmembrane helix</keyword>
<proteinExistence type="predicted"/>
<dbReference type="Proteomes" id="UP000239724">
    <property type="component" value="Unassembled WGS sequence"/>
</dbReference>
<comment type="caution">
    <text evidence="2">The sequence shown here is derived from an EMBL/GenBank/DDBJ whole genome shotgun (WGS) entry which is preliminary data.</text>
</comment>
<feature type="transmembrane region" description="Helical" evidence="1">
    <location>
        <begin position="164"/>
        <end position="187"/>
    </location>
</feature>
<reference evidence="2 3" key="1">
    <citation type="journal article" date="2018" name="Arch. Microbiol.">
        <title>New insights into the metabolic potential of the phototrophic purple bacterium Rhodopila globiformis DSM 161(T) from its draft genome sequence and evidence for a vanadium-dependent nitrogenase.</title>
        <authorList>
            <person name="Imhoff J.F."/>
            <person name="Rahn T."/>
            <person name="Kunzel S."/>
            <person name="Neulinger S.C."/>
        </authorList>
    </citation>
    <scope>NUCLEOTIDE SEQUENCE [LARGE SCALE GENOMIC DNA]</scope>
    <source>
        <strain evidence="2 3">DSM 161</strain>
    </source>
</reference>
<evidence type="ECO:0000313" key="2">
    <source>
        <dbReference type="EMBL" id="PPQ34357.1"/>
    </source>
</evidence>
<dbReference type="RefSeq" id="WP_104518964.1">
    <property type="nucleotide sequence ID" value="NZ_NHRY01000114.1"/>
</dbReference>
<keyword evidence="1" id="KW-0472">Membrane</keyword>
<name>A0A2S6NI80_RHOGL</name>
<sequence>MTGAVASVTSGLFAALRLARGRADGVVLVPGDRATVIRSFWSIPLSLPAVIARVVMSWADSGVPSNVAHELGREVMVFVLGWLVFVEITHRLAPALQRTGRWGRFIALWNWCNVIEGIMVVIGGIPGLLGVPPIVDQVCELVTIGWALWLEWYATRLALGVTPLLATALVVLDQSIGILLASLALSLSS</sequence>
<keyword evidence="1" id="KW-0812">Transmembrane</keyword>
<dbReference type="EMBL" id="NHRY01000114">
    <property type="protein sequence ID" value="PPQ34357.1"/>
    <property type="molecule type" value="Genomic_DNA"/>
</dbReference>
<keyword evidence="3" id="KW-1185">Reference proteome</keyword>
<dbReference type="OrthoDB" id="8443450at2"/>
<organism evidence="2 3">
    <name type="scientific">Rhodopila globiformis</name>
    <name type="common">Rhodopseudomonas globiformis</name>
    <dbReference type="NCBI Taxonomy" id="1071"/>
    <lineage>
        <taxon>Bacteria</taxon>
        <taxon>Pseudomonadati</taxon>
        <taxon>Pseudomonadota</taxon>
        <taxon>Alphaproteobacteria</taxon>
        <taxon>Acetobacterales</taxon>
        <taxon>Acetobacteraceae</taxon>
        <taxon>Rhodopila</taxon>
    </lineage>
</organism>
<evidence type="ECO:0000256" key="1">
    <source>
        <dbReference type="SAM" id="Phobius"/>
    </source>
</evidence>